<evidence type="ECO:0000313" key="1">
    <source>
        <dbReference type="EMBL" id="KYO35691.1"/>
    </source>
</evidence>
<reference evidence="1 2" key="1">
    <citation type="journal article" date="2012" name="Genome Biol.">
        <title>Sequencing three crocodilian genomes to illuminate the evolution of archosaurs and amniotes.</title>
        <authorList>
            <person name="St John J.A."/>
            <person name="Braun E.L."/>
            <person name="Isberg S.R."/>
            <person name="Miles L.G."/>
            <person name="Chong A.Y."/>
            <person name="Gongora J."/>
            <person name="Dalzell P."/>
            <person name="Moran C."/>
            <person name="Bed'hom B."/>
            <person name="Abzhanov A."/>
            <person name="Burgess S.C."/>
            <person name="Cooksey A.M."/>
            <person name="Castoe T.A."/>
            <person name="Crawford N.G."/>
            <person name="Densmore L.D."/>
            <person name="Drew J.C."/>
            <person name="Edwards S.V."/>
            <person name="Faircloth B.C."/>
            <person name="Fujita M.K."/>
            <person name="Greenwold M.J."/>
            <person name="Hoffmann F.G."/>
            <person name="Howard J.M."/>
            <person name="Iguchi T."/>
            <person name="Janes D.E."/>
            <person name="Khan S.Y."/>
            <person name="Kohno S."/>
            <person name="de Koning A.J."/>
            <person name="Lance S.L."/>
            <person name="McCarthy F.M."/>
            <person name="McCormack J.E."/>
            <person name="Merchant M.E."/>
            <person name="Peterson D.G."/>
            <person name="Pollock D.D."/>
            <person name="Pourmand N."/>
            <person name="Raney B.J."/>
            <person name="Roessler K.A."/>
            <person name="Sanford J.R."/>
            <person name="Sawyer R.H."/>
            <person name="Schmidt C.J."/>
            <person name="Triplett E.W."/>
            <person name="Tuberville T.D."/>
            <person name="Venegas-Anaya M."/>
            <person name="Howard J.T."/>
            <person name="Jarvis E.D."/>
            <person name="Guillette L.J.Jr."/>
            <person name="Glenn T.C."/>
            <person name="Green R.E."/>
            <person name="Ray D.A."/>
        </authorList>
    </citation>
    <scope>NUCLEOTIDE SEQUENCE [LARGE SCALE GENOMIC DNA]</scope>
    <source>
        <strain evidence="1">KSC_2009_1</strain>
    </source>
</reference>
<organism evidence="1 2">
    <name type="scientific">Alligator mississippiensis</name>
    <name type="common">American alligator</name>
    <dbReference type="NCBI Taxonomy" id="8496"/>
    <lineage>
        <taxon>Eukaryota</taxon>
        <taxon>Metazoa</taxon>
        <taxon>Chordata</taxon>
        <taxon>Craniata</taxon>
        <taxon>Vertebrata</taxon>
        <taxon>Euteleostomi</taxon>
        <taxon>Archelosauria</taxon>
        <taxon>Archosauria</taxon>
        <taxon>Crocodylia</taxon>
        <taxon>Alligatoridae</taxon>
        <taxon>Alligatorinae</taxon>
        <taxon>Alligator</taxon>
    </lineage>
</organism>
<comment type="caution">
    <text evidence="1">The sequence shown here is derived from an EMBL/GenBank/DDBJ whole genome shotgun (WGS) entry which is preliminary data.</text>
</comment>
<dbReference type="Proteomes" id="UP000050525">
    <property type="component" value="Unassembled WGS sequence"/>
</dbReference>
<dbReference type="AlphaFoldDB" id="A0A151NFV5"/>
<keyword evidence="2" id="KW-1185">Reference proteome</keyword>
<name>A0A151NFV5_ALLMI</name>
<gene>
    <name evidence="1" type="ORF">Y1Q_0010137</name>
</gene>
<evidence type="ECO:0000313" key="2">
    <source>
        <dbReference type="Proteomes" id="UP000050525"/>
    </source>
</evidence>
<dbReference type="EMBL" id="AKHW03003120">
    <property type="protein sequence ID" value="KYO35691.1"/>
    <property type="molecule type" value="Genomic_DNA"/>
</dbReference>
<sequence>MATLPTLDTFVDVNRRGVSSQRKTQKLASMAALLLRLEDQDPVCSHTLLGAVSPFPEDALLPFSFSLPIPGKEPACSPVGQLCPRPLNSPGNPADAVHAVCLFARICSWDYFKLSLKSDQI</sequence>
<protein>
    <submittedName>
        <fullName evidence="1">Uncharacterized protein</fullName>
    </submittedName>
</protein>
<proteinExistence type="predicted"/>
<accession>A0A151NFV5</accession>